<accession>B9TQ57</accession>
<dbReference type="Gene3D" id="3.50.30.30">
    <property type="match status" value="1"/>
</dbReference>
<feature type="domain" description="PA" evidence="2">
    <location>
        <begin position="2"/>
        <end position="43"/>
    </location>
</feature>
<feature type="compositionally biased region" description="Polar residues" evidence="1">
    <location>
        <begin position="86"/>
        <end position="102"/>
    </location>
</feature>
<dbReference type="EMBL" id="EQ998015">
    <property type="protein sequence ID" value="EEF22007.1"/>
    <property type="molecule type" value="Genomic_DNA"/>
</dbReference>
<dbReference type="InParanoid" id="B9TQ57"/>
<dbReference type="AlphaFoldDB" id="B9TQ57"/>
<proteinExistence type="predicted"/>
<reference evidence="4" key="1">
    <citation type="journal article" date="2010" name="Nat. Biotechnol.">
        <title>Draft genome sequence of the oilseed species Ricinus communis.</title>
        <authorList>
            <person name="Chan A.P."/>
            <person name="Crabtree J."/>
            <person name="Zhao Q."/>
            <person name="Lorenzi H."/>
            <person name="Orvis J."/>
            <person name="Puiu D."/>
            <person name="Melake-Berhan A."/>
            <person name="Jones K.M."/>
            <person name="Redman J."/>
            <person name="Chen G."/>
            <person name="Cahoon E.B."/>
            <person name="Gedil M."/>
            <person name="Stanke M."/>
            <person name="Haas B.J."/>
            <person name="Wortman J.R."/>
            <person name="Fraser-Liggett C.M."/>
            <person name="Ravel J."/>
            <person name="Rabinowicz P.D."/>
        </authorList>
    </citation>
    <scope>NUCLEOTIDE SEQUENCE [LARGE SCALE GENOMIC DNA]</scope>
    <source>
        <strain evidence="4">cv. Hale</strain>
    </source>
</reference>
<evidence type="ECO:0000259" key="2">
    <source>
        <dbReference type="Pfam" id="PF02225"/>
    </source>
</evidence>
<feature type="non-terminal residue" evidence="3">
    <location>
        <position position="1"/>
    </location>
</feature>
<gene>
    <name evidence="3" type="ORF">RCOM_2025860</name>
</gene>
<dbReference type="Proteomes" id="UP000008311">
    <property type="component" value="Unassembled WGS sequence"/>
</dbReference>
<dbReference type="Pfam" id="PF02225">
    <property type="entry name" value="PA"/>
    <property type="match status" value="1"/>
</dbReference>
<keyword evidence="4" id="KW-1185">Reference proteome</keyword>
<name>B9TQ57_RICCO</name>
<evidence type="ECO:0000313" key="3">
    <source>
        <dbReference type="EMBL" id="EEF22007.1"/>
    </source>
</evidence>
<protein>
    <recommendedName>
        <fullName evidence="2">PA domain-containing protein</fullName>
    </recommendedName>
</protein>
<feature type="non-terminal residue" evidence="3">
    <location>
        <position position="115"/>
    </location>
</feature>
<feature type="region of interest" description="Disordered" evidence="1">
    <location>
        <begin position="80"/>
        <end position="115"/>
    </location>
</feature>
<evidence type="ECO:0000256" key="1">
    <source>
        <dbReference type="SAM" id="MobiDB-lite"/>
    </source>
</evidence>
<dbReference type="InterPro" id="IPR003137">
    <property type="entry name" value="PA_domain"/>
</dbReference>
<sequence length="115" mass="11822">DAGAIGLIVADNVAGAPPPGLGGSDPGIHIPVVRVTLEDGQALKQAIARRSRTHSGLFANLGVNLAVRAGTDPLGRVLMYAPRPNQPGSSVSHYDTSATPNQLMEPAINADLTHE</sequence>
<evidence type="ECO:0000313" key="4">
    <source>
        <dbReference type="Proteomes" id="UP000008311"/>
    </source>
</evidence>
<organism evidence="3 4">
    <name type="scientific">Ricinus communis</name>
    <name type="common">Castor bean</name>
    <dbReference type="NCBI Taxonomy" id="3988"/>
    <lineage>
        <taxon>Eukaryota</taxon>
        <taxon>Viridiplantae</taxon>
        <taxon>Streptophyta</taxon>
        <taxon>Embryophyta</taxon>
        <taxon>Tracheophyta</taxon>
        <taxon>Spermatophyta</taxon>
        <taxon>Magnoliopsida</taxon>
        <taxon>eudicotyledons</taxon>
        <taxon>Gunneridae</taxon>
        <taxon>Pentapetalae</taxon>
        <taxon>rosids</taxon>
        <taxon>fabids</taxon>
        <taxon>Malpighiales</taxon>
        <taxon>Euphorbiaceae</taxon>
        <taxon>Acalyphoideae</taxon>
        <taxon>Acalypheae</taxon>
        <taxon>Ricinus</taxon>
    </lineage>
</organism>